<sequence length="207" mass="24231">MAPLWATEICGSYAVPSTKATNGYILHQAMKYLFIFREATKIPVDKNSKLSPKLRQQFAGPYTVLRRVRRLAYEFDLPQHWKIHPVFSVAHLEICPPECRRRPRPEEVAVDMKRNGKRSDYIIFTNLNDSTFNHDCAIIQSEADSCRFLYPRYPLHFMYHPAHRPVRTKQHQHHQGTEIDTKNPITLSLDKHCAFDSYYIRTLHPGP</sequence>
<dbReference type="GeneID" id="8102889"/>
<organism evidence="2 3">
    <name type="scientific">Talaromyces stipitatus (strain ATCC 10500 / CBS 375.48 / QM 6759 / NRRL 1006)</name>
    <name type="common">Penicillium stipitatum</name>
    <dbReference type="NCBI Taxonomy" id="441959"/>
    <lineage>
        <taxon>Eukaryota</taxon>
        <taxon>Fungi</taxon>
        <taxon>Dikarya</taxon>
        <taxon>Ascomycota</taxon>
        <taxon>Pezizomycotina</taxon>
        <taxon>Eurotiomycetes</taxon>
        <taxon>Eurotiomycetidae</taxon>
        <taxon>Eurotiales</taxon>
        <taxon>Trichocomaceae</taxon>
        <taxon>Talaromyces</taxon>
        <taxon>Talaromyces sect. Talaromyces</taxon>
    </lineage>
</organism>
<evidence type="ECO:0000313" key="3">
    <source>
        <dbReference type="Proteomes" id="UP000001745"/>
    </source>
</evidence>
<keyword evidence="3" id="KW-1185">Reference proteome</keyword>
<dbReference type="InParanoid" id="B8MS36"/>
<dbReference type="InterPro" id="IPR056924">
    <property type="entry name" value="SH3_Tf2-1"/>
</dbReference>
<evidence type="ECO:0000259" key="1">
    <source>
        <dbReference type="Pfam" id="PF24626"/>
    </source>
</evidence>
<feature type="domain" description="Tf2-1-like SH3-like" evidence="1">
    <location>
        <begin position="51"/>
        <end position="93"/>
    </location>
</feature>
<reference evidence="3" key="1">
    <citation type="journal article" date="2015" name="Genome Announc.">
        <title>Genome sequence of the AIDS-associated pathogen Penicillium marneffei (ATCC18224) and its near taxonomic relative Talaromyces stipitatus (ATCC10500).</title>
        <authorList>
            <person name="Nierman W.C."/>
            <person name="Fedorova-Abrams N.D."/>
            <person name="Andrianopoulos A."/>
        </authorList>
    </citation>
    <scope>NUCLEOTIDE SEQUENCE [LARGE SCALE GENOMIC DNA]</scope>
    <source>
        <strain evidence="3">ATCC 10500 / CBS 375.48 / QM 6759 / NRRL 1006</strain>
    </source>
</reference>
<protein>
    <recommendedName>
        <fullName evidence="1">Tf2-1-like SH3-like domain-containing protein</fullName>
    </recommendedName>
</protein>
<dbReference type="VEuPathDB" id="FungiDB:TSTA_002780"/>
<dbReference type="OrthoDB" id="4365225at2759"/>
<evidence type="ECO:0000313" key="2">
    <source>
        <dbReference type="EMBL" id="EED12214.1"/>
    </source>
</evidence>
<dbReference type="EMBL" id="EQ962660">
    <property type="protein sequence ID" value="EED12214.1"/>
    <property type="molecule type" value="Genomic_DNA"/>
</dbReference>
<dbReference type="RefSeq" id="XP_002487868.1">
    <property type="nucleotide sequence ID" value="XM_002487823.1"/>
</dbReference>
<proteinExistence type="predicted"/>
<dbReference type="Pfam" id="PF24626">
    <property type="entry name" value="SH3_Tf2-1"/>
    <property type="match status" value="1"/>
</dbReference>
<dbReference type="Proteomes" id="UP000001745">
    <property type="component" value="Unassembled WGS sequence"/>
</dbReference>
<accession>B8MS36</accession>
<gene>
    <name evidence="2" type="ORF">TSTA_002780</name>
</gene>
<dbReference type="HOGENOM" id="CLU_1327167_0_0_1"/>
<name>B8MS36_TALSN</name>
<dbReference type="AlphaFoldDB" id="B8MS36"/>